<dbReference type="Gene3D" id="3.90.1150.10">
    <property type="entry name" value="Aspartate Aminotransferase, domain 1"/>
    <property type="match status" value="1"/>
</dbReference>
<dbReference type="AlphaFoldDB" id="A0AAI8Z841"/>
<dbReference type="SUPFAM" id="SSF53383">
    <property type="entry name" value="PLP-dependent transferases"/>
    <property type="match status" value="1"/>
</dbReference>
<dbReference type="GO" id="GO:0004069">
    <property type="term" value="F:L-aspartate:2-oxoglutarate aminotransferase activity"/>
    <property type="evidence" value="ECO:0007669"/>
    <property type="project" value="TreeGrafter"/>
</dbReference>
<gene>
    <name evidence="8" type="ORF">LECACI_7A009279</name>
</gene>
<evidence type="ECO:0000256" key="1">
    <source>
        <dbReference type="ARBA" id="ARBA00001933"/>
    </source>
</evidence>
<dbReference type="InterPro" id="IPR015424">
    <property type="entry name" value="PyrdxlP-dep_Trfase"/>
</dbReference>
<dbReference type="NCBIfam" id="NF006719">
    <property type="entry name" value="PRK09257.1"/>
    <property type="match status" value="1"/>
</dbReference>
<evidence type="ECO:0000256" key="4">
    <source>
        <dbReference type="ARBA" id="ARBA00022576"/>
    </source>
</evidence>
<evidence type="ECO:0000259" key="7">
    <source>
        <dbReference type="Pfam" id="PF00155"/>
    </source>
</evidence>
<evidence type="ECO:0000256" key="2">
    <source>
        <dbReference type="ARBA" id="ARBA00007441"/>
    </source>
</evidence>
<sequence length="413" mass="45288">MLSNGLSQIAPDHIFEVTALYNRDPNPNKANLGQGTYKTNEGKPFVFPAVQTAKERLLNSYHEYLPILGYPAFREEAKKLVFGEDAAAVKENRVATSQALSGTGSLHLAGSFLRRVCSSTTTVHITNPTWSNHRAVFETVGFPVKSYEYLDSAGRFDFSSLLTALQNAHSGDIFILHAVAHNPSGCDPSPSQWSQIRSIMQAKQLFPLLDAAYLGLTSGDFDADAWAIRHFASHGMEIAVCVSFAKNMGLYSERAGALHFVTTSEAEVRVVESHLEWLIRSEISNPPAFGARVAAEVLGDEALRGSWKEDLRGMTLRLKAMRARLVEELKRLGCPKNFDHVVEEAGMFTILGLTRGEVHLLRDEYSIYMADSSRISVAGLNEGNVVYIAEAINAICSATRQPQAAGQQITPSL</sequence>
<dbReference type="Proteomes" id="UP001296104">
    <property type="component" value="Unassembled WGS sequence"/>
</dbReference>
<evidence type="ECO:0000256" key="5">
    <source>
        <dbReference type="ARBA" id="ARBA00022679"/>
    </source>
</evidence>
<evidence type="ECO:0000256" key="6">
    <source>
        <dbReference type="ARBA" id="ARBA00022898"/>
    </source>
</evidence>
<dbReference type="FunFam" id="3.40.640.10:FF:000066">
    <property type="entry name" value="Aspartate aminotransferase"/>
    <property type="match status" value="1"/>
</dbReference>
<evidence type="ECO:0000313" key="8">
    <source>
        <dbReference type="EMBL" id="CAK4034121.1"/>
    </source>
</evidence>
<keyword evidence="4" id="KW-0032">Aminotransferase</keyword>
<dbReference type="PANTHER" id="PTHR11879">
    <property type="entry name" value="ASPARTATE AMINOTRANSFERASE"/>
    <property type="match status" value="1"/>
</dbReference>
<reference evidence="8" key="1">
    <citation type="submission" date="2023-11" db="EMBL/GenBank/DDBJ databases">
        <authorList>
            <person name="Alioto T."/>
            <person name="Alioto T."/>
            <person name="Gomez Garrido J."/>
        </authorList>
    </citation>
    <scope>NUCLEOTIDE SEQUENCE</scope>
</reference>
<dbReference type="PANTHER" id="PTHR11879:SF55">
    <property type="entry name" value="GLUTAMATE OXALOACETATE TRANSAMINASE 1, ISOFORM B"/>
    <property type="match status" value="1"/>
</dbReference>
<dbReference type="PRINTS" id="PR00799">
    <property type="entry name" value="TRANSAMINASE"/>
</dbReference>
<organism evidence="8 9">
    <name type="scientific">Lecanosticta acicola</name>
    <dbReference type="NCBI Taxonomy" id="111012"/>
    <lineage>
        <taxon>Eukaryota</taxon>
        <taxon>Fungi</taxon>
        <taxon>Dikarya</taxon>
        <taxon>Ascomycota</taxon>
        <taxon>Pezizomycotina</taxon>
        <taxon>Dothideomycetes</taxon>
        <taxon>Dothideomycetidae</taxon>
        <taxon>Mycosphaerellales</taxon>
        <taxon>Mycosphaerellaceae</taxon>
        <taxon>Lecanosticta</taxon>
    </lineage>
</organism>
<dbReference type="Pfam" id="PF00155">
    <property type="entry name" value="Aminotran_1_2"/>
    <property type="match status" value="1"/>
</dbReference>
<keyword evidence="5 8" id="KW-0808">Transferase</keyword>
<dbReference type="Gene3D" id="3.40.640.10">
    <property type="entry name" value="Type I PLP-dependent aspartate aminotransferase-like (Major domain)"/>
    <property type="match status" value="1"/>
</dbReference>
<dbReference type="InterPro" id="IPR015421">
    <property type="entry name" value="PyrdxlP-dep_Trfase_major"/>
</dbReference>
<dbReference type="GO" id="GO:0005829">
    <property type="term" value="C:cytosol"/>
    <property type="evidence" value="ECO:0007669"/>
    <property type="project" value="TreeGrafter"/>
</dbReference>
<evidence type="ECO:0000313" key="9">
    <source>
        <dbReference type="Proteomes" id="UP001296104"/>
    </source>
</evidence>
<keyword evidence="6" id="KW-0663">Pyridoxal phosphate</keyword>
<dbReference type="EMBL" id="CAVMBE010000104">
    <property type="protein sequence ID" value="CAK4034121.1"/>
    <property type="molecule type" value="Genomic_DNA"/>
</dbReference>
<comment type="cofactor">
    <cofactor evidence="1">
        <name>pyridoxal 5'-phosphate</name>
        <dbReference type="ChEBI" id="CHEBI:597326"/>
    </cofactor>
</comment>
<name>A0AAI8Z841_9PEZI</name>
<dbReference type="InterPro" id="IPR000796">
    <property type="entry name" value="Asp_trans"/>
</dbReference>
<protein>
    <submittedName>
        <fullName evidence="8">PLP-dependent transferase</fullName>
    </submittedName>
</protein>
<evidence type="ECO:0000256" key="3">
    <source>
        <dbReference type="ARBA" id="ARBA00011738"/>
    </source>
</evidence>
<comment type="subunit">
    <text evidence="3">Homodimer.</text>
</comment>
<accession>A0AAI8Z841</accession>
<feature type="domain" description="Aminotransferase class I/classII large" evidence="7">
    <location>
        <begin position="28"/>
        <end position="392"/>
    </location>
</feature>
<keyword evidence="9" id="KW-1185">Reference proteome</keyword>
<comment type="similarity">
    <text evidence="2">Belongs to the class-I pyridoxal-phosphate-dependent aminotransferase family.</text>
</comment>
<dbReference type="InterPro" id="IPR015422">
    <property type="entry name" value="PyrdxlP-dep_Trfase_small"/>
</dbReference>
<dbReference type="CDD" id="cd00609">
    <property type="entry name" value="AAT_like"/>
    <property type="match status" value="1"/>
</dbReference>
<dbReference type="GO" id="GO:0006532">
    <property type="term" value="P:aspartate biosynthetic process"/>
    <property type="evidence" value="ECO:0007669"/>
    <property type="project" value="TreeGrafter"/>
</dbReference>
<dbReference type="GO" id="GO:0030170">
    <property type="term" value="F:pyridoxal phosphate binding"/>
    <property type="evidence" value="ECO:0007669"/>
    <property type="project" value="InterPro"/>
</dbReference>
<proteinExistence type="inferred from homology"/>
<comment type="caution">
    <text evidence="8">The sequence shown here is derived from an EMBL/GenBank/DDBJ whole genome shotgun (WGS) entry which is preliminary data.</text>
</comment>
<dbReference type="InterPro" id="IPR004839">
    <property type="entry name" value="Aminotransferase_I/II_large"/>
</dbReference>